<reference evidence="1" key="1">
    <citation type="submission" date="2016-03" db="EMBL/GenBank/DDBJ databases">
        <title>Updated assembly of Pseudogymnoascus destructans, the fungus causing white-nose syndrome of bats.</title>
        <authorList>
            <person name="Palmer J.M."/>
            <person name="Drees K.P."/>
            <person name="Foster J.T."/>
            <person name="Lindner D.L."/>
        </authorList>
    </citation>
    <scope>NUCLEOTIDE SEQUENCE [LARGE SCALE GENOMIC DNA]</scope>
    <source>
        <strain evidence="1">20631-21</strain>
    </source>
</reference>
<protein>
    <submittedName>
        <fullName evidence="1">Uncharacterized protein</fullName>
    </submittedName>
</protein>
<organism evidence="1">
    <name type="scientific">Pseudogymnoascus destructans</name>
    <dbReference type="NCBI Taxonomy" id="655981"/>
    <lineage>
        <taxon>Eukaryota</taxon>
        <taxon>Fungi</taxon>
        <taxon>Dikarya</taxon>
        <taxon>Ascomycota</taxon>
        <taxon>Pezizomycotina</taxon>
        <taxon>Leotiomycetes</taxon>
        <taxon>Thelebolales</taxon>
        <taxon>Thelebolaceae</taxon>
        <taxon>Pseudogymnoascus</taxon>
    </lineage>
</organism>
<name>A0A177AKP2_9PEZI</name>
<dbReference type="EMBL" id="KV441387">
    <property type="protein sequence ID" value="OAF62370.1"/>
    <property type="molecule type" value="Genomic_DNA"/>
</dbReference>
<proteinExistence type="predicted"/>
<dbReference type="GeneID" id="36284248"/>
<accession>A0A177AKP2</accession>
<dbReference type="AlphaFoldDB" id="A0A177AKP2"/>
<evidence type="ECO:0000313" key="1">
    <source>
        <dbReference type="EMBL" id="OAF62370.1"/>
    </source>
</evidence>
<gene>
    <name evidence="1" type="ORF">VC83_01156</name>
</gene>
<dbReference type="RefSeq" id="XP_024327642.1">
    <property type="nucleotide sequence ID" value="XM_024464841.1"/>
</dbReference>
<sequence>MQCACMESRRRHTTDPLIDLDQRRSWPQPQQVSMPVIGDLTPIIAGGQQFVRSYSVDIVPTEAKAPRGRTAAGGNCLSVCGGSQPSSAFTNY</sequence>
<dbReference type="Proteomes" id="UP000077154">
    <property type="component" value="Unassembled WGS sequence"/>
</dbReference>